<dbReference type="STRING" id="1612149.SAMN05216324_10136"/>
<dbReference type="GO" id="GO:0016301">
    <property type="term" value="F:kinase activity"/>
    <property type="evidence" value="ECO:0007669"/>
    <property type="project" value="UniProtKB-KW"/>
</dbReference>
<evidence type="ECO:0000313" key="3">
    <source>
        <dbReference type="Proteomes" id="UP000182034"/>
    </source>
</evidence>
<dbReference type="SUPFAM" id="SSF51206">
    <property type="entry name" value="cAMP-binding domain-like"/>
    <property type="match status" value="1"/>
</dbReference>
<evidence type="ECO:0000313" key="2">
    <source>
        <dbReference type="EMBL" id="SFZ89711.1"/>
    </source>
</evidence>
<dbReference type="Gene3D" id="2.60.120.10">
    <property type="entry name" value="Jelly Rolls"/>
    <property type="match status" value="1"/>
</dbReference>
<feature type="domain" description="Cyclic nucleotide-binding" evidence="1">
    <location>
        <begin position="1"/>
        <end position="119"/>
    </location>
</feature>
<reference evidence="3" key="1">
    <citation type="submission" date="2016-10" db="EMBL/GenBank/DDBJ databases">
        <authorList>
            <person name="Varghese N."/>
            <person name="Submissions S."/>
        </authorList>
    </citation>
    <scope>NUCLEOTIDE SEQUENCE [LARGE SCALE GENOMIC DNA]</scope>
    <source>
        <strain evidence="3">SUR2</strain>
    </source>
</reference>
<dbReference type="Pfam" id="PF00027">
    <property type="entry name" value="cNMP_binding"/>
    <property type="match status" value="1"/>
</dbReference>
<dbReference type="PROSITE" id="PS50042">
    <property type="entry name" value="CNMP_BINDING_3"/>
    <property type="match status" value="1"/>
</dbReference>
<organism evidence="2 3">
    <name type="scientific">Chryseobacterium limigenitum</name>
    <dbReference type="NCBI Taxonomy" id="1612149"/>
    <lineage>
        <taxon>Bacteria</taxon>
        <taxon>Pseudomonadati</taxon>
        <taxon>Bacteroidota</taxon>
        <taxon>Flavobacteriia</taxon>
        <taxon>Flavobacteriales</taxon>
        <taxon>Weeksellaceae</taxon>
        <taxon>Chryseobacterium group</taxon>
        <taxon>Chryseobacterium</taxon>
    </lineage>
</organism>
<sequence length="176" mass="21050">MQLDEKILSTILSDFEQEKFGSKELLIEEGKIARKFYYIEKGVTRGWLNNDGKEITFQFMFEGAFISSWESLFYSSPSLYNIETIEPVTVYSASLEEFRQKMENNPFIKDFYYNNLQQRLLKYQKLFISRIKDTPEERYNQLFEQSPEIIRRIPQHYIASYLGITSVSLSRIRSRR</sequence>
<dbReference type="OrthoDB" id="663011at2"/>
<accession>A0A1K2IBD5</accession>
<dbReference type="InterPro" id="IPR014710">
    <property type="entry name" value="RmlC-like_jellyroll"/>
</dbReference>
<dbReference type="InterPro" id="IPR018490">
    <property type="entry name" value="cNMP-bd_dom_sf"/>
</dbReference>
<dbReference type="Proteomes" id="UP000182034">
    <property type="component" value="Unassembled WGS sequence"/>
</dbReference>
<dbReference type="AlphaFoldDB" id="A0A1K2IBD5"/>
<dbReference type="RefSeq" id="WP_072406043.1">
    <property type="nucleotide sequence ID" value="NZ_FPKW01000001.1"/>
</dbReference>
<keyword evidence="2" id="KW-0418">Kinase</keyword>
<keyword evidence="3" id="KW-1185">Reference proteome</keyword>
<evidence type="ECO:0000259" key="1">
    <source>
        <dbReference type="PROSITE" id="PS50042"/>
    </source>
</evidence>
<gene>
    <name evidence="2" type="ORF">SAMN05216324_10136</name>
</gene>
<keyword evidence="2" id="KW-0808">Transferase</keyword>
<proteinExistence type="predicted"/>
<protein>
    <submittedName>
        <fullName evidence="2">cAMP-binding domain of CRP or a regulatory subunit of cAMP-dependent protein kinases</fullName>
    </submittedName>
</protein>
<dbReference type="InterPro" id="IPR000595">
    <property type="entry name" value="cNMP-bd_dom"/>
</dbReference>
<dbReference type="CDD" id="cd00038">
    <property type="entry name" value="CAP_ED"/>
    <property type="match status" value="1"/>
</dbReference>
<name>A0A1K2IBD5_9FLAO</name>
<dbReference type="EMBL" id="FPKW01000001">
    <property type="protein sequence ID" value="SFZ89711.1"/>
    <property type="molecule type" value="Genomic_DNA"/>
</dbReference>